<keyword evidence="1" id="KW-0812">Transmembrane</keyword>
<dbReference type="EMBL" id="UYWY01020990">
    <property type="protein sequence ID" value="VDM43114.1"/>
    <property type="molecule type" value="Genomic_DNA"/>
</dbReference>
<evidence type="ECO:0000313" key="2">
    <source>
        <dbReference type="EMBL" id="VDM43114.1"/>
    </source>
</evidence>
<sequence>MEEEYSDMELNETDSLASTTPLFGVSLLQLVVSASAITLNTLVLVVGLLRIKGRYVPCCYPYRRFTFGDKI</sequence>
<feature type="transmembrane region" description="Helical" evidence="1">
    <location>
        <begin position="20"/>
        <end position="46"/>
    </location>
</feature>
<protein>
    <submittedName>
        <fullName evidence="4">G_PROTEIN_RECEP_F1_2 domain-containing protein</fullName>
    </submittedName>
</protein>
<gene>
    <name evidence="2" type="ORF">TCNE_LOCUS11793</name>
</gene>
<reference evidence="2 3" key="2">
    <citation type="submission" date="2018-11" db="EMBL/GenBank/DDBJ databases">
        <authorList>
            <consortium name="Pathogen Informatics"/>
        </authorList>
    </citation>
    <scope>NUCLEOTIDE SEQUENCE [LARGE SCALE GENOMIC DNA]</scope>
</reference>
<keyword evidence="3" id="KW-1185">Reference proteome</keyword>
<proteinExistence type="predicted"/>
<dbReference type="AlphaFoldDB" id="A0A183UTH3"/>
<evidence type="ECO:0000313" key="3">
    <source>
        <dbReference type="Proteomes" id="UP000050794"/>
    </source>
</evidence>
<keyword evidence="1" id="KW-0472">Membrane</keyword>
<name>A0A183UTH3_TOXCA</name>
<keyword evidence="1" id="KW-1133">Transmembrane helix</keyword>
<dbReference type="WBParaSite" id="TCNE_0001179301-mRNA-1">
    <property type="protein sequence ID" value="TCNE_0001179301-mRNA-1"/>
    <property type="gene ID" value="TCNE_0001179301"/>
</dbReference>
<dbReference type="Proteomes" id="UP000050794">
    <property type="component" value="Unassembled WGS sequence"/>
</dbReference>
<reference evidence="4" key="1">
    <citation type="submission" date="2016-06" db="UniProtKB">
        <authorList>
            <consortium name="WormBaseParasite"/>
        </authorList>
    </citation>
    <scope>IDENTIFICATION</scope>
</reference>
<accession>A0A183UTH3</accession>
<organism evidence="3 4">
    <name type="scientific">Toxocara canis</name>
    <name type="common">Canine roundworm</name>
    <dbReference type="NCBI Taxonomy" id="6265"/>
    <lineage>
        <taxon>Eukaryota</taxon>
        <taxon>Metazoa</taxon>
        <taxon>Ecdysozoa</taxon>
        <taxon>Nematoda</taxon>
        <taxon>Chromadorea</taxon>
        <taxon>Rhabditida</taxon>
        <taxon>Spirurina</taxon>
        <taxon>Ascaridomorpha</taxon>
        <taxon>Ascaridoidea</taxon>
        <taxon>Toxocaridae</taxon>
        <taxon>Toxocara</taxon>
    </lineage>
</organism>
<evidence type="ECO:0000256" key="1">
    <source>
        <dbReference type="SAM" id="Phobius"/>
    </source>
</evidence>
<evidence type="ECO:0000313" key="4">
    <source>
        <dbReference type="WBParaSite" id="TCNE_0001179301-mRNA-1"/>
    </source>
</evidence>